<dbReference type="Pfam" id="PF03323">
    <property type="entry name" value="GerA"/>
    <property type="match status" value="1"/>
</dbReference>
<accession>A0A1X7J772</accession>
<evidence type="ECO:0000256" key="3">
    <source>
        <dbReference type="SAM" id="Phobius"/>
    </source>
</evidence>
<evidence type="ECO:0000256" key="2">
    <source>
        <dbReference type="ARBA" id="ARBA00023136"/>
    </source>
</evidence>
<keyword evidence="2 3" id="KW-0472">Membrane</keyword>
<dbReference type="EMBL" id="FXAZ01000001">
    <property type="protein sequence ID" value="SMG23541.1"/>
    <property type="molecule type" value="Genomic_DNA"/>
</dbReference>
<dbReference type="PIRSF" id="PIRSF005690">
    <property type="entry name" value="GerBA"/>
    <property type="match status" value="1"/>
</dbReference>
<comment type="similarity">
    <text evidence="1">Belongs to the GerABKA family.</text>
</comment>
<dbReference type="RefSeq" id="WP_085493461.1">
    <property type="nucleotide sequence ID" value="NZ_FXAZ01000001.1"/>
</dbReference>
<proteinExistence type="inferred from homology"/>
<organism evidence="4 5">
    <name type="scientific">Paenibacillus aquistagni</name>
    <dbReference type="NCBI Taxonomy" id="1852522"/>
    <lineage>
        <taxon>Bacteria</taxon>
        <taxon>Bacillati</taxon>
        <taxon>Bacillota</taxon>
        <taxon>Bacilli</taxon>
        <taxon>Bacillales</taxon>
        <taxon>Paenibacillaceae</taxon>
        <taxon>Paenibacillus</taxon>
    </lineage>
</organism>
<dbReference type="GO" id="GO:0009847">
    <property type="term" value="P:spore germination"/>
    <property type="evidence" value="ECO:0007669"/>
    <property type="project" value="InterPro"/>
</dbReference>
<sequence length="486" mass="54048">MSFYSESIRNKLKEILHSGDGFVVRGIGKSFAVSYVAGMVDIHQLNMHVLECLTDKGPVESIENVREWIAIGECEVMPSLHEATEKLLSGYAVVSLAGTPHILVVNVMKIPTRTPSVPTIESTIYGPAISFTESMELNIALLRSYISSENLIQESIQLATETNTKTNIFYMMGTETNPFIDTIRSRMKTCRFKGLIGSPMLLQLLQDNQYSLFPEMSLSERPDVAAQALLEGKIVIFVEGNAQVIIGPNSFFDFFYSIEDRYSLWGVGIFNRTLRSMAFFISIYLTPLYVAALTFHYQMIPLTLIVPLIESRTTIPFPPLLETLILEITIELLREAGARLPTKVGQTMSIVGAIVVGQAAVAAGFTSNTLIMLIALAALGTFTTPNYRMGATLRIIRFPMLIVAGTLGLPGIAFLSALIIVHLLRMTSYGKPYLFPIYPPNKDGFINNMLLTASSLFRFRTDLTKNNRASFRTAARRWFSSNEKDE</sequence>
<dbReference type="Proteomes" id="UP000193834">
    <property type="component" value="Unassembled WGS sequence"/>
</dbReference>
<protein>
    <submittedName>
        <fullName evidence="4">GerA spore germination protein</fullName>
    </submittedName>
</protein>
<reference evidence="4 5" key="1">
    <citation type="submission" date="2017-04" db="EMBL/GenBank/DDBJ databases">
        <authorList>
            <person name="Afonso C.L."/>
            <person name="Miller P.J."/>
            <person name="Scott M.A."/>
            <person name="Spackman E."/>
            <person name="Goraichik I."/>
            <person name="Dimitrov K.M."/>
            <person name="Suarez D.L."/>
            <person name="Swayne D.E."/>
        </authorList>
    </citation>
    <scope>NUCLEOTIDE SEQUENCE [LARGE SCALE GENOMIC DNA]</scope>
    <source>
        <strain evidence="4 5">11</strain>
    </source>
</reference>
<gene>
    <name evidence="4" type="ORF">SAMN06295960_1305</name>
</gene>
<feature type="transmembrane region" description="Helical" evidence="3">
    <location>
        <begin position="277"/>
        <end position="297"/>
    </location>
</feature>
<dbReference type="AlphaFoldDB" id="A0A1X7J772"/>
<dbReference type="PANTHER" id="PTHR22550:SF5">
    <property type="entry name" value="LEUCINE ZIPPER PROTEIN 4"/>
    <property type="match status" value="1"/>
</dbReference>
<keyword evidence="3" id="KW-1133">Transmembrane helix</keyword>
<evidence type="ECO:0000313" key="5">
    <source>
        <dbReference type="Proteomes" id="UP000193834"/>
    </source>
</evidence>
<feature type="transmembrane region" description="Helical" evidence="3">
    <location>
        <begin position="400"/>
        <end position="424"/>
    </location>
</feature>
<name>A0A1X7J772_9BACL</name>
<keyword evidence="5" id="KW-1185">Reference proteome</keyword>
<evidence type="ECO:0000256" key="1">
    <source>
        <dbReference type="ARBA" id="ARBA00005278"/>
    </source>
</evidence>
<dbReference type="GO" id="GO:0016020">
    <property type="term" value="C:membrane"/>
    <property type="evidence" value="ECO:0007669"/>
    <property type="project" value="InterPro"/>
</dbReference>
<dbReference type="OrthoDB" id="1726708at2"/>
<feature type="transmembrane region" description="Helical" evidence="3">
    <location>
        <begin position="350"/>
        <end position="379"/>
    </location>
</feature>
<dbReference type="STRING" id="1852522.SAMN06295960_1305"/>
<dbReference type="PANTHER" id="PTHR22550">
    <property type="entry name" value="SPORE GERMINATION PROTEIN"/>
    <property type="match status" value="1"/>
</dbReference>
<dbReference type="InterPro" id="IPR050768">
    <property type="entry name" value="UPF0353/GerABKA_families"/>
</dbReference>
<dbReference type="InterPro" id="IPR004995">
    <property type="entry name" value="Spore_Ger"/>
</dbReference>
<evidence type="ECO:0000313" key="4">
    <source>
        <dbReference type="EMBL" id="SMG23541.1"/>
    </source>
</evidence>
<keyword evidence="3" id="KW-0812">Transmembrane</keyword>